<evidence type="ECO:0000256" key="1">
    <source>
        <dbReference type="ARBA" id="ARBA00000085"/>
    </source>
</evidence>
<dbReference type="Gene3D" id="3.40.50.2300">
    <property type="match status" value="1"/>
</dbReference>
<keyword evidence="7" id="KW-0472">Membrane</keyword>
<dbReference type="InterPro" id="IPR004358">
    <property type="entry name" value="Sig_transdc_His_kin-like_C"/>
</dbReference>
<comment type="catalytic activity">
    <reaction evidence="1">
        <text>ATP + protein L-histidine = ADP + protein N-phospho-L-histidine.</text>
        <dbReference type="EC" id="2.7.13.3"/>
    </reaction>
</comment>
<comment type="caution">
    <text evidence="11">The sequence shown here is derived from an EMBL/GenBank/DDBJ whole genome shotgun (WGS) entry which is preliminary data.</text>
</comment>
<gene>
    <name evidence="11" type="ORF">GCM10023091_29420</name>
</gene>
<proteinExistence type="predicted"/>
<feature type="domain" description="Histidine kinase" evidence="9">
    <location>
        <begin position="768"/>
        <end position="987"/>
    </location>
</feature>
<evidence type="ECO:0000259" key="9">
    <source>
        <dbReference type="PROSITE" id="PS50109"/>
    </source>
</evidence>
<feature type="domain" description="HTH araC/xylS-type" evidence="8">
    <location>
        <begin position="1176"/>
        <end position="1275"/>
    </location>
</feature>
<organism evidence="11 12">
    <name type="scientific">Ravibacter arvi</name>
    <dbReference type="NCBI Taxonomy" id="2051041"/>
    <lineage>
        <taxon>Bacteria</taxon>
        <taxon>Pseudomonadati</taxon>
        <taxon>Bacteroidota</taxon>
        <taxon>Cytophagia</taxon>
        <taxon>Cytophagales</taxon>
        <taxon>Spirosomataceae</taxon>
        <taxon>Ravibacter</taxon>
    </lineage>
</organism>
<evidence type="ECO:0000256" key="5">
    <source>
        <dbReference type="ARBA" id="ARBA00023163"/>
    </source>
</evidence>
<dbReference type="Gene3D" id="2.60.40.10">
    <property type="entry name" value="Immunoglobulins"/>
    <property type="match status" value="1"/>
</dbReference>
<dbReference type="Pfam" id="PF07494">
    <property type="entry name" value="Reg_prop"/>
    <property type="match status" value="2"/>
</dbReference>
<dbReference type="InterPro" id="IPR003594">
    <property type="entry name" value="HATPase_dom"/>
</dbReference>
<dbReference type="Gene3D" id="2.130.10.10">
    <property type="entry name" value="YVTN repeat-like/Quinoprotein amine dehydrogenase"/>
    <property type="match status" value="4"/>
</dbReference>
<dbReference type="EMBL" id="BAABEY010000026">
    <property type="protein sequence ID" value="GAA4442481.1"/>
    <property type="molecule type" value="Genomic_DNA"/>
</dbReference>
<dbReference type="InterPro" id="IPR005467">
    <property type="entry name" value="His_kinase_dom"/>
</dbReference>
<evidence type="ECO:0000256" key="3">
    <source>
        <dbReference type="ARBA" id="ARBA00022553"/>
    </source>
</evidence>
<sequence>MWFAQPKGLNRYDGRSFKKYGLPAEDSDLIVQLDSNFIAPIYIHCVQPDSKGNLWAGTGKGLYRYDKKKDIFSFVARHDSIENKSLSHNSVHSIFEDKQKRLWVGTREGLDLVTFKDGKATVTRKLPATFQGRSRSVRSIAEGSDGTLWLGTYDGLIRFRGEGDAKLFRRTSKIPSTVLNEFIEVFVDKKGTVWVGSNEPGLIKFNKTEESFTTVSSFRDPTGSLPIVNVIRADSSGRYWLATESGLARFDPDKNTGHWYRRDAHNPYSLSDNVLYSQFIDNQGGLWLGSYYWGVNYWHPDSPTFSVWPTETHAVPYKYFANGWAGSASNGSTWILSNDRSKLFVIVNNQEQSRLYTLKIPTPEIYHHFLLDTNNVFWCAGHTGLYRLDLDRNKARFFSFKETAGRTNNLIRGKSGNIWLAGGFGLLKFRESDGTFEAVKGVKENVRCVFEDSQKRIWVDGDGEVSLLSPDGTLLDSYKTNSGYNFNKFVEDARGHVWAVFRQTLVKFDPKKKQLGFEKVLAGEFWDIEIDKGGFLWLCQRTRLTRYDPDKKRVQTFGYREGLPLNSLLGYAVSFKDGESYLYFTTTNEIFRFDPAAIKNINAPSPVVLTSLRLFNQKVAHGDNTGILDGPLHQARTLRFRHDQNVFALDFSLLSYFKADANRFAYRLEGFDKDWNLVNTPSATYTNLPAGTYNFEVKAVNGDGVWTNRPLALEIIILPPWWKTWYAYLFYLVVIGAVIYAINRFFWLQTSFRKENALNQVKLDFFTNVSHEIRTHLSLISGPLEKAHAQLQEGGGDVAHNLNCARGNSDRLMQLVNELLDFRKIQSGGTRLLVREHDVVKIVKSVLAAFEHVGREKEIRTTLICPDTPVLLWFDIAQMQKVFYNLLSNAYKFTPAGGKISVRITEVSHEVKISVADTGSGISPEHLKKLFTYYYQADSGKPGYGIGLALSKSIVEQHHGYLTAESRLSTETTTGGTTLTIRLLQENRHFSPDQIAPKNGDYLTGMFTEQAAAQAAPYVAAGKLSNTILIIEDNDELRAFIRELFEGEFNTIEAGNGRLGLELANEHVPDIILCDVMMPEMNGLEVCRNLKNNISTVHIPVVLLTARTQNEQIIEGLAAGADDYLVKPFDPRIVSLKINNLIHLRDDLKERYRQAVLAEPETANNIAQDQNEAFIRKLKSLVTENISDPGFGVNELARHAGMSVSVLYRKMRSLTGMTINEFVKTIRFHEAKRLLESGVYQVGEVATLIGFEDTKYFSREFVKIFGQKPNEIKKQRTV</sequence>
<keyword evidence="4" id="KW-0805">Transcription regulation</keyword>
<dbReference type="SUPFAM" id="SSF55874">
    <property type="entry name" value="ATPase domain of HSP90 chaperone/DNA topoisomerase II/histidine kinase"/>
    <property type="match status" value="1"/>
</dbReference>
<accession>A0ABP8M3B3</accession>
<keyword evidence="5" id="KW-0804">Transcription</keyword>
<dbReference type="SMART" id="SM00388">
    <property type="entry name" value="HisKA"/>
    <property type="match status" value="1"/>
</dbReference>
<dbReference type="InterPro" id="IPR013783">
    <property type="entry name" value="Ig-like_fold"/>
</dbReference>
<evidence type="ECO:0000256" key="2">
    <source>
        <dbReference type="ARBA" id="ARBA00012438"/>
    </source>
</evidence>
<dbReference type="Pfam" id="PF00072">
    <property type="entry name" value="Response_reg"/>
    <property type="match status" value="1"/>
</dbReference>
<dbReference type="InterPro" id="IPR018060">
    <property type="entry name" value="HTH_AraC"/>
</dbReference>
<dbReference type="InterPro" id="IPR011006">
    <property type="entry name" value="CheY-like_superfamily"/>
</dbReference>
<dbReference type="SMART" id="SM00342">
    <property type="entry name" value="HTH_ARAC"/>
    <property type="match status" value="1"/>
</dbReference>
<feature type="transmembrane region" description="Helical" evidence="7">
    <location>
        <begin position="725"/>
        <end position="746"/>
    </location>
</feature>
<dbReference type="CDD" id="cd17574">
    <property type="entry name" value="REC_OmpR"/>
    <property type="match status" value="1"/>
</dbReference>
<evidence type="ECO:0000259" key="10">
    <source>
        <dbReference type="PROSITE" id="PS50110"/>
    </source>
</evidence>
<dbReference type="InterPro" id="IPR036097">
    <property type="entry name" value="HisK_dim/P_sf"/>
</dbReference>
<reference evidence="12" key="1">
    <citation type="journal article" date="2019" name="Int. J. Syst. Evol. Microbiol.">
        <title>The Global Catalogue of Microorganisms (GCM) 10K type strain sequencing project: providing services to taxonomists for standard genome sequencing and annotation.</title>
        <authorList>
            <consortium name="The Broad Institute Genomics Platform"/>
            <consortium name="The Broad Institute Genome Sequencing Center for Infectious Disease"/>
            <person name="Wu L."/>
            <person name="Ma J."/>
        </authorList>
    </citation>
    <scope>NUCLEOTIDE SEQUENCE [LARGE SCALE GENOMIC DNA]</scope>
    <source>
        <strain evidence="12">JCM 31920</strain>
    </source>
</reference>
<evidence type="ECO:0000313" key="11">
    <source>
        <dbReference type="EMBL" id="GAA4442481.1"/>
    </source>
</evidence>
<dbReference type="SUPFAM" id="SSF52172">
    <property type="entry name" value="CheY-like"/>
    <property type="match status" value="1"/>
</dbReference>
<name>A0ABP8M3B3_9BACT</name>
<evidence type="ECO:0000259" key="8">
    <source>
        <dbReference type="PROSITE" id="PS01124"/>
    </source>
</evidence>
<dbReference type="Pfam" id="PF02518">
    <property type="entry name" value="HATPase_c"/>
    <property type="match status" value="1"/>
</dbReference>
<dbReference type="InterPro" id="IPR001789">
    <property type="entry name" value="Sig_transdc_resp-reg_receiver"/>
</dbReference>
<dbReference type="PROSITE" id="PS50109">
    <property type="entry name" value="HIS_KIN"/>
    <property type="match status" value="1"/>
</dbReference>
<dbReference type="CDD" id="cd00082">
    <property type="entry name" value="HisKA"/>
    <property type="match status" value="1"/>
</dbReference>
<evidence type="ECO:0000256" key="7">
    <source>
        <dbReference type="SAM" id="Phobius"/>
    </source>
</evidence>
<dbReference type="Gene3D" id="1.10.10.60">
    <property type="entry name" value="Homeodomain-like"/>
    <property type="match status" value="1"/>
</dbReference>
<feature type="domain" description="Response regulatory" evidence="10">
    <location>
        <begin position="1027"/>
        <end position="1142"/>
    </location>
</feature>
<dbReference type="PANTHER" id="PTHR43547">
    <property type="entry name" value="TWO-COMPONENT HISTIDINE KINASE"/>
    <property type="match status" value="1"/>
</dbReference>
<dbReference type="Proteomes" id="UP001501508">
    <property type="component" value="Unassembled WGS sequence"/>
</dbReference>
<dbReference type="SUPFAM" id="SSF63829">
    <property type="entry name" value="Calcium-dependent phosphotriesterase"/>
    <property type="match status" value="2"/>
</dbReference>
<dbReference type="Pfam" id="PF07495">
    <property type="entry name" value="Y_Y_Y"/>
    <property type="match status" value="1"/>
</dbReference>
<keyword evidence="12" id="KW-1185">Reference proteome</keyword>
<dbReference type="Pfam" id="PF12833">
    <property type="entry name" value="HTH_18"/>
    <property type="match status" value="1"/>
</dbReference>
<evidence type="ECO:0000256" key="4">
    <source>
        <dbReference type="ARBA" id="ARBA00023015"/>
    </source>
</evidence>
<dbReference type="InterPro" id="IPR011123">
    <property type="entry name" value="Y_Y_Y"/>
</dbReference>
<dbReference type="PRINTS" id="PR00344">
    <property type="entry name" value="BCTRLSENSOR"/>
</dbReference>
<dbReference type="SMART" id="SM00448">
    <property type="entry name" value="REC"/>
    <property type="match status" value="1"/>
</dbReference>
<dbReference type="PROSITE" id="PS01124">
    <property type="entry name" value="HTH_ARAC_FAMILY_2"/>
    <property type="match status" value="1"/>
</dbReference>
<dbReference type="InterPro" id="IPR015943">
    <property type="entry name" value="WD40/YVTN_repeat-like_dom_sf"/>
</dbReference>
<dbReference type="SMART" id="SM00387">
    <property type="entry name" value="HATPase_c"/>
    <property type="match status" value="1"/>
</dbReference>
<dbReference type="InterPro" id="IPR009057">
    <property type="entry name" value="Homeodomain-like_sf"/>
</dbReference>
<dbReference type="PROSITE" id="PS50110">
    <property type="entry name" value="RESPONSE_REGULATORY"/>
    <property type="match status" value="1"/>
</dbReference>
<keyword evidence="7" id="KW-0812">Transmembrane</keyword>
<dbReference type="InterPro" id="IPR036890">
    <property type="entry name" value="HATPase_C_sf"/>
</dbReference>
<protein>
    <recommendedName>
        <fullName evidence="2">histidine kinase</fullName>
        <ecNumber evidence="2">2.7.13.3</ecNumber>
    </recommendedName>
</protein>
<dbReference type="InterPro" id="IPR011110">
    <property type="entry name" value="Reg_prop"/>
</dbReference>
<evidence type="ECO:0000313" key="12">
    <source>
        <dbReference type="Proteomes" id="UP001501508"/>
    </source>
</evidence>
<dbReference type="SUPFAM" id="SSF47384">
    <property type="entry name" value="Homodimeric domain of signal transducing histidine kinase"/>
    <property type="match status" value="1"/>
</dbReference>
<keyword evidence="7" id="KW-1133">Transmembrane helix</keyword>
<dbReference type="Gene3D" id="3.30.565.10">
    <property type="entry name" value="Histidine kinase-like ATPase, C-terminal domain"/>
    <property type="match status" value="1"/>
</dbReference>
<feature type="modified residue" description="4-aspartylphosphate" evidence="6">
    <location>
        <position position="1075"/>
    </location>
</feature>
<keyword evidence="3 6" id="KW-0597">Phosphoprotein</keyword>
<dbReference type="SUPFAM" id="SSF46689">
    <property type="entry name" value="Homeodomain-like"/>
    <property type="match status" value="1"/>
</dbReference>
<dbReference type="InterPro" id="IPR003661">
    <property type="entry name" value="HisK_dim/P_dom"/>
</dbReference>
<dbReference type="Gene3D" id="1.10.287.130">
    <property type="match status" value="1"/>
</dbReference>
<evidence type="ECO:0000256" key="6">
    <source>
        <dbReference type="PROSITE-ProRule" id="PRU00169"/>
    </source>
</evidence>
<dbReference type="PANTHER" id="PTHR43547:SF2">
    <property type="entry name" value="HYBRID SIGNAL TRANSDUCTION HISTIDINE KINASE C"/>
    <property type="match status" value="1"/>
</dbReference>
<dbReference type="EC" id="2.7.13.3" evidence="2"/>
<dbReference type="Pfam" id="PF00512">
    <property type="entry name" value="HisKA"/>
    <property type="match status" value="1"/>
</dbReference>